<dbReference type="PANTHER" id="PTHR12587">
    <property type="entry name" value="LAR INTERACTING PROTEIN LIP -RELATED PROTEIN"/>
    <property type="match status" value="1"/>
</dbReference>
<dbReference type="InterPro" id="IPR037618">
    <property type="entry name" value="LIPB1/2_SAM_2nd"/>
</dbReference>
<evidence type="ECO:0000313" key="8">
    <source>
        <dbReference type="Proteomes" id="UP000314983"/>
    </source>
</evidence>
<dbReference type="Pfam" id="PF07647">
    <property type="entry name" value="SAM_2"/>
    <property type="match status" value="1"/>
</dbReference>
<name>A0A4W4GFS3_ELEEL</name>
<keyword evidence="3" id="KW-0677">Repeat</keyword>
<reference evidence="8" key="1">
    <citation type="journal article" date="2014" name="Science">
        <title>Nonhuman genetics. Genomic basis for the convergent evolution of electric organs.</title>
        <authorList>
            <person name="Gallant J.R."/>
            <person name="Traeger L.L."/>
            <person name="Volkening J.D."/>
            <person name="Moffett H."/>
            <person name="Chen P.H."/>
            <person name="Novina C.D."/>
            <person name="Phillips G.N.Jr."/>
            <person name="Anand R."/>
            <person name="Wells G.B."/>
            <person name="Pinch M."/>
            <person name="Guth R."/>
            <person name="Unguez G.A."/>
            <person name="Albert J.S."/>
            <person name="Zakon H.H."/>
            <person name="Samanta M.P."/>
            <person name="Sussman M.R."/>
        </authorList>
    </citation>
    <scope>NUCLEOTIDE SEQUENCE [LARGE SCALE GENOMIC DNA]</scope>
</reference>
<dbReference type="GeneTree" id="ENSGT01050000244951"/>
<organism evidence="7 8">
    <name type="scientific">Electrophorus electricus</name>
    <name type="common">Electric eel</name>
    <name type="synonym">Gymnotus electricus</name>
    <dbReference type="NCBI Taxonomy" id="8005"/>
    <lineage>
        <taxon>Eukaryota</taxon>
        <taxon>Metazoa</taxon>
        <taxon>Chordata</taxon>
        <taxon>Craniata</taxon>
        <taxon>Vertebrata</taxon>
        <taxon>Euteleostomi</taxon>
        <taxon>Actinopterygii</taxon>
        <taxon>Neopterygii</taxon>
        <taxon>Teleostei</taxon>
        <taxon>Ostariophysi</taxon>
        <taxon>Gymnotiformes</taxon>
        <taxon>Gymnotoidei</taxon>
        <taxon>Gymnotidae</taxon>
        <taxon>Electrophorus</taxon>
    </lineage>
</organism>
<gene>
    <name evidence="7" type="primary">ppfibp1a</name>
</gene>
<dbReference type="Ensembl" id="ENSEEET00000036828.2">
    <property type="protein sequence ID" value="ENSEEEP00000036401.2"/>
    <property type="gene ID" value="ENSEEEG00000017290.2"/>
</dbReference>
<evidence type="ECO:0000256" key="4">
    <source>
        <dbReference type="ARBA" id="ARBA00023054"/>
    </source>
</evidence>
<feature type="compositionally biased region" description="Basic and acidic residues" evidence="5">
    <location>
        <begin position="312"/>
        <end position="321"/>
    </location>
</feature>
<evidence type="ECO:0000256" key="2">
    <source>
        <dbReference type="ARBA" id="ARBA00022553"/>
    </source>
</evidence>
<keyword evidence="2" id="KW-0597">Phosphoprotein</keyword>
<reference evidence="7" key="4">
    <citation type="submission" date="2025-08" db="UniProtKB">
        <authorList>
            <consortium name="Ensembl"/>
        </authorList>
    </citation>
    <scope>IDENTIFICATION</scope>
</reference>
<dbReference type="InterPro" id="IPR037619">
    <property type="entry name" value="LIPB1/2_SAM_3rd"/>
</dbReference>
<dbReference type="InterPro" id="IPR029515">
    <property type="entry name" value="Liprin"/>
</dbReference>
<dbReference type="CDD" id="cd09563">
    <property type="entry name" value="SAM_liprin-beta1_2_repeat1"/>
    <property type="match status" value="1"/>
</dbReference>
<dbReference type="GO" id="GO:0007528">
    <property type="term" value="P:neuromuscular junction development"/>
    <property type="evidence" value="ECO:0007669"/>
    <property type="project" value="TreeGrafter"/>
</dbReference>
<dbReference type="InterPro" id="IPR037617">
    <property type="entry name" value="LIPB1/2_SAM_1"/>
</dbReference>
<feature type="domain" description="SAM" evidence="6">
    <location>
        <begin position="400"/>
        <end position="464"/>
    </location>
</feature>
<reference evidence="7" key="5">
    <citation type="submission" date="2025-09" db="UniProtKB">
        <authorList>
            <consortium name="Ensembl"/>
        </authorList>
    </citation>
    <scope>IDENTIFICATION</scope>
</reference>
<dbReference type="FunFam" id="1.10.150.50:FF:000007">
    <property type="entry name" value="Liprin-beta-1 isoform 1"/>
    <property type="match status" value="1"/>
</dbReference>
<dbReference type="GO" id="GO:0048786">
    <property type="term" value="C:presynaptic active zone"/>
    <property type="evidence" value="ECO:0007669"/>
    <property type="project" value="TreeGrafter"/>
</dbReference>
<dbReference type="AlphaFoldDB" id="A0A4W4GFS3"/>
<reference evidence="8" key="2">
    <citation type="journal article" date="2017" name="Sci. Adv.">
        <title>A tail of two voltages: Proteomic comparison of the three electric organs of the electric eel.</title>
        <authorList>
            <person name="Traeger L.L."/>
            <person name="Sabat G."/>
            <person name="Barrett-Wilt G.A."/>
            <person name="Wells G.B."/>
            <person name="Sussman M.R."/>
        </authorList>
    </citation>
    <scope>NUCLEOTIDE SEQUENCE [LARGE SCALE GENOMIC DNA]</scope>
</reference>
<accession>A0A4W4GFS3</accession>
<feature type="domain" description="SAM" evidence="6">
    <location>
        <begin position="472"/>
        <end position="535"/>
    </location>
</feature>
<dbReference type="InterPro" id="IPR058914">
    <property type="entry name" value="LIPB1/2_CC"/>
</dbReference>
<keyword evidence="8" id="KW-1185">Reference proteome</keyword>
<dbReference type="GO" id="GO:0005829">
    <property type="term" value="C:cytosol"/>
    <property type="evidence" value="ECO:0007669"/>
    <property type="project" value="UniProtKB-ARBA"/>
</dbReference>
<dbReference type="Gene3D" id="1.10.150.50">
    <property type="entry name" value="Transcription Factor, Ets-1"/>
    <property type="match status" value="3"/>
</dbReference>
<evidence type="ECO:0000313" key="7">
    <source>
        <dbReference type="Ensembl" id="ENSEEEP00000036401.2"/>
    </source>
</evidence>
<evidence type="ECO:0000256" key="5">
    <source>
        <dbReference type="SAM" id="MobiDB-lite"/>
    </source>
</evidence>
<keyword evidence="4" id="KW-0175">Coiled coil</keyword>
<dbReference type="Pfam" id="PF26022">
    <property type="entry name" value="CC_Liprin_beta"/>
    <property type="match status" value="1"/>
</dbReference>
<dbReference type="InterPro" id="IPR013761">
    <property type="entry name" value="SAM/pointed_sf"/>
</dbReference>
<evidence type="ECO:0000256" key="3">
    <source>
        <dbReference type="ARBA" id="ARBA00022737"/>
    </source>
</evidence>
<evidence type="ECO:0000256" key="1">
    <source>
        <dbReference type="ARBA" id="ARBA00007547"/>
    </source>
</evidence>
<dbReference type="CDD" id="cd09566">
    <property type="entry name" value="SAM_liprin-beta1_2_repeat2"/>
    <property type="match status" value="1"/>
</dbReference>
<protein>
    <recommendedName>
        <fullName evidence="6">SAM domain-containing protein</fullName>
    </recommendedName>
</protein>
<dbReference type="Pfam" id="PF00536">
    <property type="entry name" value="SAM_1"/>
    <property type="match status" value="2"/>
</dbReference>
<dbReference type="Proteomes" id="UP000314983">
    <property type="component" value="Chromosome 7"/>
</dbReference>
<dbReference type="SMART" id="SM00454">
    <property type="entry name" value="SAM"/>
    <property type="match status" value="3"/>
</dbReference>
<dbReference type="FunFam" id="1.10.150.50:FF:000005">
    <property type="entry name" value="Liprin-beta-1 isoform 1"/>
    <property type="match status" value="1"/>
</dbReference>
<reference evidence="7" key="3">
    <citation type="submission" date="2020-05" db="EMBL/GenBank/DDBJ databases">
        <title>Electrophorus electricus (electric eel) genome, fEleEle1, primary haplotype.</title>
        <authorList>
            <person name="Myers G."/>
            <person name="Meyer A."/>
            <person name="Fedrigo O."/>
            <person name="Formenti G."/>
            <person name="Rhie A."/>
            <person name="Tracey A."/>
            <person name="Sims Y."/>
            <person name="Jarvis E.D."/>
        </authorList>
    </citation>
    <scope>NUCLEOTIDE SEQUENCE [LARGE SCALE GENOMIC DNA]</scope>
</reference>
<dbReference type="InterPro" id="IPR001660">
    <property type="entry name" value="SAM"/>
</dbReference>
<comment type="similarity">
    <text evidence="1">Belongs to the liprin family. Liprin-beta subfamily.</text>
</comment>
<sequence length="756" mass="85172">MISDASEMLAAALEQMDGIIAGSKAMDYSNGLFDCQSPTSPFLGSLRALHLLEDLRGALDLMDVEERESLRGQVPATTAECLVEWLQSRLTNGHGSGAGDGVYQEQLSRLESEKECLVLQVSVLTDQVEVQGEKIKDLEMCLEEHRMKLIATEELLQQELLSRSSLETQKLELLTEVSSLKLKLATVDRENRESEGLYQELSDMHLRIAAMEAEKAQQERSLNLTRVRVLCVLVLIYTYGNPNSVYLFSPQLQSGKNGSFPGPSPSPPHPGESDRFGTRKNRSSFSRGFFKIRGGKSSSSTPNLGEPPSAEAEQKRNEHLDLAGALSPKPKEEETTSPEGKKKAKGIRRFLGMMRKSQSTSFNLEDAPESEFRRGGVRATAGPRLGWSHDLQCRTKNLYLRTYQVCVWLQEQGLGLYVSQVQQWISSGSMHLNASPHDLEKELGIRHPLHRKKLQLALQTLGSEEDDTMGKLDFNWVTRWLDDIGLPQYKSQFEEGRVDGRMLHYMTVDNLLALKVGSVLHHFSIKRAIQVLRINRYDPSCLRRRPSDESNITPAEVCQWTNHRVMEWLRSVDLAEYAPNLRGSGVHGGLMVLEPRFNVETMALLLNIPPSKTLLRRHLATHFHLLIGAEEQGLKQECLENPDYMPLTATARVKPRRLSFGGFGTLRRKRQEEIEEYVCPMDVQMPQGSSFHTRQHIYRNDLDQLKQMEDSEGTVRQIGAFSEGISNLTSMLTEDELFREMPSHSPNANTADESSA</sequence>
<evidence type="ECO:0000259" key="6">
    <source>
        <dbReference type="PROSITE" id="PS50105"/>
    </source>
</evidence>
<dbReference type="CDD" id="cd09569">
    <property type="entry name" value="SAM_liprin-beta1_2_repeat3"/>
    <property type="match status" value="1"/>
</dbReference>
<proteinExistence type="inferred from homology"/>
<dbReference type="PROSITE" id="PS50105">
    <property type="entry name" value="SAM_DOMAIN"/>
    <property type="match status" value="2"/>
</dbReference>
<dbReference type="SUPFAM" id="SSF47769">
    <property type="entry name" value="SAM/Pointed domain"/>
    <property type="match status" value="3"/>
</dbReference>
<dbReference type="PANTHER" id="PTHR12587:SF21">
    <property type="entry name" value="PPFIA-BINDING PROTEIN 1A"/>
    <property type="match status" value="1"/>
</dbReference>
<feature type="region of interest" description="Disordered" evidence="5">
    <location>
        <begin position="256"/>
        <end position="346"/>
    </location>
</feature>